<dbReference type="SFLD" id="SFLDG01060">
    <property type="entry name" value="BATS_domain_containing"/>
    <property type="match status" value="1"/>
</dbReference>
<dbReference type="Gene3D" id="3.20.20.70">
    <property type="entry name" value="Aldolase class I"/>
    <property type="match status" value="1"/>
</dbReference>
<comment type="cofactor">
    <cofactor evidence="6">
        <name>[2Fe-2S] cluster</name>
        <dbReference type="ChEBI" id="CHEBI:190135"/>
    </cofactor>
</comment>
<keyword evidence="1 7" id="KW-0004">4Fe-4S</keyword>
<feature type="binding site" evidence="8">
    <location>
        <position position="153"/>
    </location>
    <ligand>
        <name>S-adenosyl-L-methionine</name>
        <dbReference type="ChEBI" id="CHEBI:59789"/>
    </ligand>
</feature>
<dbReference type="GO" id="GO:0016740">
    <property type="term" value="F:transferase activity"/>
    <property type="evidence" value="ECO:0007669"/>
    <property type="project" value="TreeGrafter"/>
</dbReference>
<dbReference type="SFLD" id="SFLDS00029">
    <property type="entry name" value="Radical_SAM"/>
    <property type="match status" value="1"/>
</dbReference>
<evidence type="ECO:0000256" key="4">
    <source>
        <dbReference type="ARBA" id="ARBA00023004"/>
    </source>
</evidence>
<dbReference type="PROSITE" id="PS51918">
    <property type="entry name" value="RADICAL_SAM"/>
    <property type="match status" value="1"/>
</dbReference>
<evidence type="ECO:0000256" key="2">
    <source>
        <dbReference type="ARBA" id="ARBA00022691"/>
    </source>
</evidence>
<organism evidence="10 11">
    <name type="scientific">Candidatus Wallbacteria bacterium GWC2_49_35</name>
    <dbReference type="NCBI Taxonomy" id="1817813"/>
    <lineage>
        <taxon>Bacteria</taxon>
        <taxon>Candidatus Walliibacteriota</taxon>
    </lineage>
</organism>
<dbReference type="GO" id="GO:0044272">
    <property type="term" value="P:sulfur compound biosynthetic process"/>
    <property type="evidence" value="ECO:0007669"/>
    <property type="project" value="UniProtKB-ARBA"/>
</dbReference>
<evidence type="ECO:0000256" key="8">
    <source>
        <dbReference type="PIRSR" id="PIRSR004762-2"/>
    </source>
</evidence>
<reference evidence="10 11" key="1">
    <citation type="journal article" date="2016" name="Nat. Commun.">
        <title>Thousands of microbial genomes shed light on interconnected biogeochemical processes in an aquifer system.</title>
        <authorList>
            <person name="Anantharaman K."/>
            <person name="Brown C.T."/>
            <person name="Hug L.A."/>
            <person name="Sharon I."/>
            <person name="Castelle C.J."/>
            <person name="Probst A.J."/>
            <person name="Thomas B.C."/>
            <person name="Singh A."/>
            <person name="Wilkins M.J."/>
            <person name="Karaoz U."/>
            <person name="Brodie E.L."/>
            <person name="Williams K.H."/>
            <person name="Hubbard S.S."/>
            <person name="Banfield J.F."/>
        </authorList>
    </citation>
    <scope>NUCLEOTIDE SEQUENCE [LARGE SCALE GENOMIC DNA]</scope>
</reference>
<feature type="binding site" evidence="7">
    <location>
        <position position="36"/>
    </location>
    <ligand>
        <name>[4Fe-4S] cluster</name>
        <dbReference type="ChEBI" id="CHEBI:49883"/>
        <note>4Fe-4S-S-AdoMet</note>
    </ligand>
</feature>
<evidence type="ECO:0000256" key="1">
    <source>
        <dbReference type="ARBA" id="ARBA00022485"/>
    </source>
</evidence>
<dbReference type="GO" id="GO:0042364">
    <property type="term" value="P:water-soluble vitamin biosynthetic process"/>
    <property type="evidence" value="ECO:0007669"/>
    <property type="project" value="UniProtKB-ARBA"/>
</dbReference>
<dbReference type="NCBIfam" id="TIGR03956">
    <property type="entry name" value="rSAM_HydE"/>
    <property type="match status" value="1"/>
</dbReference>
<gene>
    <name evidence="10" type="ORF">A2008_03695</name>
</gene>
<dbReference type="InterPro" id="IPR024021">
    <property type="entry name" value="FeFe-hyd_HydE_rSAM"/>
</dbReference>
<dbReference type="SFLD" id="SFLDG01280">
    <property type="entry name" value="HydE/PylB-like"/>
    <property type="match status" value="1"/>
</dbReference>
<dbReference type="GO" id="GO:0051539">
    <property type="term" value="F:4 iron, 4 sulfur cluster binding"/>
    <property type="evidence" value="ECO:0007669"/>
    <property type="project" value="UniProtKB-KW"/>
</dbReference>
<dbReference type="GO" id="GO:0046872">
    <property type="term" value="F:metal ion binding"/>
    <property type="evidence" value="ECO:0007669"/>
    <property type="project" value="UniProtKB-KW"/>
</dbReference>
<dbReference type="Proteomes" id="UP000178735">
    <property type="component" value="Unassembled WGS sequence"/>
</dbReference>
<accession>A0A1F7WFF8</accession>
<dbReference type="AlphaFoldDB" id="A0A1F7WFF8"/>
<name>A0A1F7WFF8_9BACT</name>
<evidence type="ECO:0000259" key="9">
    <source>
        <dbReference type="PROSITE" id="PS51918"/>
    </source>
</evidence>
<evidence type="ECO:0000313" key="11">
    <source>
        <dbReference type="Proteomes" id="UP000178735"/>
    </source>
</evidence>
<keyword evidence="5 7" id="KW-0411">Iron-sulfur</keyword>
<dbReference type="InterPro" id="IPR010722">
    <property type="entry name" value="BATS_dom"/>
</dbReference>
<dbReference type="PANTHER" id="PTHR43726:SF1">
    <property type="entry name" value="BIOTIN SYNTHASE"/>
    <property type="match status" value="1"/>
</dbReference>
<evidence type="ECO:0000256" key="5">
    <source>
        <dbReference type="ARBA" id="ARBA00023014"/>
    </source>
</evidence>
<dbReference type="SFLD" id="SFLDG01082">
    <property type="entry name" value="B12-binding_domain_containing"/>
    <property type="match status" value="1"/>
</dbReference>
<dbReference type="SMART" id="SM00876">
    <property type="entry name" value="BATS"/>
    <property type="match status" value="1"/>
</dbReference>
<dbReference type="SMART" id="SM00729">
    <property type="entry name" value="Elp3"/>
    <property type="match status" value="1"/>
</dbReference>
<dbReference type="CDD" id="cd01335">
    <property type="entry name" value="Radical_SAM"/>
    <property type="match status" value="1"/>
</dbReference>
<dbReference type="InterPro" id="IPR058240">
    <property type="entry name" value="rSAM_sf"/>
</dbReference>
<dbReference type="PANTHER" id="PTHR43726">
    <property type="entry name" value="3-METHYLORNITHINE SYNTHASE"/>
    <property type="match status" value="1"/>
</dbReference>
<dbReference type="STRING" id="1817813.A2008_03695"/>
<dbReference type="SFLD" id="SFLDF00348">
    <property type="entry name" value="FeFe_hydrogenase_maturase_(Hyd"/>
    <property type="match status" value="1"/>
</dbReference>
<keyword evidence="3" id="KW-0479">Metal-binding</keyword>
<dbReference type="SUPFAM" id="SSF102114">
    <property type="entry name" value="Radical SAM enzymes"/>
    <property type="match status" value="1"/>
</dbReference>
<evidence type="ECO:0000256" key="7">
    <source>
        <dbReference type="PIRSR" id="PIRSR004762-1"/>
    </source>
</evidence>
<evidence type="ECO:0000256" key="6">
    <source>
        <dbReference type="ARBA" id="ARBA00034078"/>
    </source>
</evidence>
<dbReference type="InterPro" id="IPR013785">
    <property type="entry name" value="Aldolase_TIM"/>
</dbReference>
<comment type="caution">
    <text evidence="10">The sequence shown here is derived from an EMBL/GenBank/DDBJ whole genome shotgun (WGS) entry which is preliminary data.</text>
</comment>
<feature type="binding site" evidence="7">
    <location>
        <position position="40"/>
    </location>
    <ligand>
        <name>[4Fe-4S] cluster</name>
        <dbReference type="ChEBI" id="CHEBI:49883"/>
        <note>4Fe-4S-S-AdoMet</note>
    </ligand>
</feature>
<feature type="binding site" evidence="8">
    <location>
        <position position="109"/>
    </location>
    <ligand>
        <name>(3R)-3-methyl-D-ornithine</name>
        <dbReference type="ChEBI" id="CHEBI:64642"/>
    </ligand>
</feature>
<keyword evidence="4 7" id="KW-0408">Iron</keyword>
<dbReference type="PIRSF" id="PIRSF004762">
    <property type="entry name" value="CHP00423"/>
    <property type="match status" value="1"/>
</dbReference>
<dbReference type="Pfam" id="PF04055">
    <property type="entry name" value="Radical_SAM"/>
    <property type="match status" value="1"/>
</dbReference>
<feature type="domain" description="Radical SAM core" evidence="9">
    <location>
        <begin position="22"/>
        <end position="241"/>
    </location>
</feature>
<dbReference type="InterPro" id="IPR006638">
    <property type="entry name" value="Elp3/MiaA/NifB-like_rSAM"/>
</dbReference>
<feature type="binding site" evidence="7">
    <location>
        <position position="43"/>
    </location>
    <ligand>
        <name>[4Fe-4S] cluster</name>
        <dbReference type="ChEBI" id="CHEBI:49883"/>
        <note>4Fe-4S-S-AdoMet</note>
    </ligand>
</feature>
<evidence type="ECO:0000256" key="3">
    <source>
        <dbReference type="ARBA" id="ARBA00022723"/>
    </source>
</evidence>
<sequence>DDTINDALFAAADRVRKKYVGDAVQLRALIEFSNYCRQNCCYCGLRRDNDKVDRYRLEPETIVEFAKNAAGMGYKTVVLQSGEDMSFTVDKMVSIISKIKKLGVAITLSIGEKSYDEYKAYREAGADRYLLRIETTNRELYKKYDPDMDFDNRVRCLKDLKSLGYELGTGSLIGLPGQTFEDMAGDILFFGEIGADMIGMGPFIANPDTPLAAAEGGTYTTAIKMLAIVRLLMPDINIPATTAMETLTPEGRLVALKSGANVVMPNVTDADHRSKYNLYPGKARLADSPFRSIASVREKIESIGRFVSEDFGYRIKTK</sequence>
<feature type="binding site" evidence="8">
    <location>
        <position position="134"/>
    </location>
    <ligand>
        <name>S-adenosyl-L-methionine</name>
        <dbReference type="ChEBI" id="CHEBI:59789"/>
    </ligand>
</feature>
<dbReference type="InterPro" id="IPR034422">
    <property type="entry name" value="HydE/PylB-like"/>
</dbReference>
<evidence type="ECO:0000313" key="10">
    <source>
        <dbReference type="EMBL" id="OGM01119.1"/>
    </source>
</evidence>
<protein>
    <submittedName>
        <fullName evidence="10">[FeFe] hydrogenase H-cluster radical SAM maturase HydE</fullName>
    </submittedName>
</protein>
<dbReference type="InterPro" id="IPR007197">
    <property type="entry name" value="rSAM"/>
</dbReference>
<dbReference type="EMBL" id="MGFH01000241">
    <property type="protein sequence ID" value="OGM01119.1"/>
    <property type="molecule type" value="Genomic_DNA"/>
</dbReference>
<proteinExistence type="predicted"/>
<feature type="non-terminal residue" evidence="10">
    <location>
        <position position="1"/>
    </location>
</feature>
<comment type="cofactor">
    <cofactor evidence="7">
        <name>[4Fe-4S] cluster</name>
        <dbReference type="ChEBI" id="CHEBI:49883"/>
    </cofactor>
    <text evidence="7">Binds 1 [4Fe-4S] cluster. The cluster is coordinated with 3 cysteines and an exchangeable S-adenosyl-L-methionine.</text>
</comment>
<keyword evidence="2 7" id="KW-0949">S-adenosyl-L-methionine</keyword>